<dbReference type="InterPro" id="IPR020458">
    <property type="entry name" value="Znf_DskA_TraR_CS"/>
</dbReference>
<sequence>MNKEKIEHYKKLLGSEKKKVEKIIERMEYSDDSSSMERYYSELSFYDNHPGDLGTEMFMMEQDKGMKDKLNDTLKEIEVSESKLYNDKFGLCDNCGRKIEDERLEIIPYANLCAECSKKKALSDEEKIFETKPESMKSFFPANGDKVEFDSEDSYQAVDRYNRVKNDPSFSTGDYRGMLDEDDTGTVEEVEKISEEYYKKGLD</sequence>
<dbReference type="PANTHER" id="PTHR33823">
    <property type="entry name" value="RNA POLYMERASE-BINDING TRANSCRIPTION FACTOR DKSA-RELATED"/>
    <property type="match status" value="1"/>
</dbReference>
<dbReference type="InterPro" id="IPR037187">
    <property type="entry name" value="DnaK_N"/>
</dbReference>
<dbReference type="PANTHER" id="PTHR33823:SF4">
    <property type="entry name" value="GENERAL STRESS PROTEIN 16O"/>
    <property type="match status" value="1"/>
</dbReference>
<feature type="region of interest" description="Disordered" evidence="5">
    <location>
        <begin position="165"/>
        <end position="190"/>
    </location>
</feature>
<dbReference type="Pfam" id="PF01258">
    <property type="entry name" value="zf-dskA_traR"/>
    <property type="match status" value="1"/>
</dbReference>
<dbReference type="GO" id="GO:0008270">
    <property type="term" value="F:zinc ion binding"/>
    <property type="evidence" value="ECO:0007669"/>
    <property type="project" value="UniProtKB-KW"/>
</dbReference>
<evidence type="ECO:0000259" key="6">
    <source>
        <dbReference type="Pfam" id="PF01258"/>
    </source>
</evidence>
<keyword evidence="1" id="KW-0479">Metal-binding</keyword>
<evidence type="ECO:0000256" key="1">
    <source>
        <dbReference type="ARBA" id="ARBA00022723"/>
    </source>
</evidence>
<evidence type="ECO:0000313" key="8">
    <source>
        <dbReference type="Proteomes" id="UP000287969"/>
    </source>
</evidence>
<evidence type="ECO:0000256" key="2">
    <source>
        <dbReference type="ARBA" id="ARBA00022771"/>
    </source>
</evidence>
<dbReference type="InterPro" id="IPR000962">
    <property type="entry name" value="Znf_DskA_TraR"/>
</dbReference>
<dbReference type="PROSITE" id="PS01102">
    <property type="entry name" value="ZF_DKSA_1"/>
    <property type="match status" value="1"/>
</dbReference>
<dbReference type="SUPFAM" id="SSF109635">
    <property type="entry name" value="DnaK suppressor protein DksA, alpha-hairpin domain"/>
    <property type="match status" value="1"/>
</dbReference>
<dbReference type="AlphaFoldDB" id="A0A410QC43"/>
<dbReference type="EMBL" id="CP035282">
    <property type="protein sequence ID" value="QAT61540.1"/>
    <property type="molecule type" value="Genomic_DNA"/>
</dbReference>
<feature type="zinc finger region" description="dksA C4-type" evidence="4">
    <location>
        <begin position="92"/>
        <end position="116"/>
    </location>
</feature>
<dbReference type="OrthoDB" id="9811543at2"/>
<dbReference type="PROSITE" id="PS51128">
    <property type="entry name" value="ZF_DKSA_2"/>
    <property type="match status" value="1"/>
</dbReference>
<keyword evidence="3" id="KW-0862">Zinc</keyword>
<protein>
    <submittedName>
        <fullName evidence="7">Molecular chaperone DnaK</fullName>
    </submittedName>
</protein>
<organism evidence="7 8">
    <name type="scientific">Acidilutibacter cellobiosedens</name>
    <dbReference type="NCBI Taxonomy" id="2507161"/>
    <lineage>
        <taxon>Bacteria</taxon>
        <taxon>Bacillati</taxon>
        <taxon>Bacillota</taxon>
        <taxon>Tissierellia</taxon>
        <taxon>Tissierellales</taxon>
        <taxon>Acidilutibacteraceae</taxon>
        <taxon>Acidilutibacter</taxon>
    </lineage>
</organism>
<dbReference type="RefSeq" id="WP_071138836.1">
    <property type="nucleotide sequence ID" value="NZ_CP035282.1"/>
</dbReference>
<evidence type="ECO:0000256" key="3">
    <source>
        <dbReference type="ARBA" id="ARBA00022833"/>
    </source>
</evidence>
<dbReference type="Gene3D" id="1.20.120.910">
    <property type="entry name" value="DksA, coiled-coil domain"/>
    <property type="match status" value="1"/>
</dbReference>
<name>A0A410QC43_9FIRM</name>
<evidence type="ECO:0000313" key="7">
    <source>
        <dbReference type="EMBL" id="QAT61540.1"/>
    </source>
</evidence>
<dbReference type="Proteomes" id="UP000287969">
    <property type="component" value="Chromosome"/>
</dbReference>
<keyword evidence="2" id="KW-0863">Zinc-finger</keyword>
<keyword evidence="8" id="KW-1185">Reference proteome</keyword>
<proteinExistence type="predicted"/>
<dbReference type="KEGG" id="spoa:EQM13_08085"/>
<feature type="domain" description="Zinc finger DksA/TraR C4-type" evidence="6">
    <location>
        <begin position="89"/>
        <end position="116"/>
    </location>
</feature>
<evidence type="ECO:0000256" key="5">
    <source>
        <dbReference type="SAM" id="MobiDB-lite"/>
    </source>
</evidence>
<dbReference type="SUPFAM" id="SSF57716">
    <property type="entry name" value="Glucocorticoid receptor-like (DNA-binding domain)"/>
    <property type="match status" value="1"/>
</dbReference>
<evidence type="ECO:0000256" key="4">
    <source>
        <dbReference type="PROSITE-ProRule" id="PRU00510"/>
    </source>
</evidence>
<reference evidence="8" key="1">
    <citation type="submission" date="2019-01" db="EMBL/GenBank/DDBJ databases">
        <title>Draft genomes of a novel of Sporanaerobacter strains.</title>
        <authorList>
            <person name="Ma S."/>
        </authorList>
    </citation>
    <scope>NUCLEOTIDE SEQUENCE [LARGE SCALE GENOMIC DNA]</scope>
    <source>
        <strain evidence="8">NJN-17</strain>
    </source>
</reference>
<gene>
    <name evidence="7" type="ORF">EQM13_08085</name>
</gene>
<accession>A0A410QC43</accession>